<gene>
    <name evidence="7" type="ORF">MTCD1_01132</name>
</gene>
<protein>
    <recommendedName>
        <fullName evidence="6">O-antigen ligase-related domain-containing protein</fullName>
    </recommendedName>
</protein>
<evidence type="ECO:0000259" key="6">
    <source>
        <dbReference type="Pfam" id="PF04932"/>
    </source>
</evidence>
<keyword evidence="4 5" id="KW-0472">Membrane</keyword>
<sequence length="271" mass="30689">MGPSGSIYKDENVFATVFIVGMPFILYSFFYVKNILLKYSAIIIIPLLWHSLFLTGSRGAMLASIIATFIASRLIKSKIFNKLLIVGFVVALITQGGSMLNRSSETVEISQDSSIEEPINPRITSWLHGLSHMKNHPILGVGVQRFSHATRVYFPESIPHVAHNTFISLAAESGVLVGLVYLYLFWLTYKKYRFCVNNNVSKYPLIDYVNKATITSLAGFFICSIFLNLAIFEPFYYLLVMILVKQTVFEQKLLAEQKDCLKNTKKKIYAQ</sequence>
<proteinExistence type="predicted"/>
<feature type="transmembrane region" description="Helical" evidence="5">
    <location>
        <begin position="83"/>
        <end position="100"/>
    </location>
</feature>
<evidence type="ECO:0000256" key="3">
    <source>
        <dbReference type="ARBA" id="ARBA00022989"/>
    </source>
</evidence>
<evidence type="ECO:0000256" key="5">
    <source>
        <dbReference type="SAM" id="Phobius"/>
    </source>
</evidence>
<dbReference type="EMBL" id="BDQM01000006">
    <property type="protein sequence ID" value="GAW95529.1"/>
    <property type="molecule type" value="Genomic_DNA"/>
</dbReference>
<keyword evidence="8" id="KW-1185">Reference proteome</keyword>
<name>A0ABQ0MT45_9GAMM</name>
<feature type="transmembrane region" description="Helical" evidence="5">
    <location>
        <begin position="12"/>
        <end position="32"/>
    </location>
</feature>
<keyword evidence="2 5" id="KW-0812">Transmembrane</keyword>
<accession>A0ABQ0MT45</accession>
<evidence type="ECO:0000313" key="7">
    <source>
        <dbReference type="EMBL" id="GAW95529.1"/>
    </source>
</evidence>
<dbReference type="Pfam" id="PF04932">
    <property type="entry name" value="Wzy_C"/>
    <property type="match status" value="1"/>
</dbReference>
<evidence type="ECO:0000313" key="8">
    <source>
        <dbReference type="Proteomes" id="UP000197068"/>
    </source>
</evidence>
<dbReference type="PANTHER" id="PTHR37422">
    <property type="entry name" value="TEICHURONIC ACID BIOSYNTHESIS PROTEIN TUAE"/>
    <property type="match status" value="1"/>
</dbReference>
<dbReference type="Proteomes" id="UP000197068">
    <property type="component" value="Unassembled WGS sequence"/>
</dbReference>
<dbReference type="InterPro" id="IPR007016">
    <property type="entry name" value="O-antigen_ligase-rel_domated"/>
</dbReference>
<dbReference type="PANTHER" id="PTHR37422:SF13">
    <property type="entry name" value="LIPOPOLYSACCHARIDE BIOSYNTHESIS PROTEIN PA4999-RELATED"/>
    <property type="match status" value="1"/>
</dbReference>
<feature type="transmembrane region" description="Helical" evidence="5">
    <location>
        <begin position="208"/>
        <end position="229"/>
    </location>
</feature>
<dbReference type="InterPro" id="IPR051533">
    <property type="entry name" value="WaaL-like"/>
</dbReference>
<feature type="domain" description="O-antigen ligase-related" evidence="6">
    <location>
        <begin position="48"/>
        <end position="182"/>
    </location>
</feature>
<reference evidence="7 8" key="1">
    <citation type="submission" date="2017-06" db="EMBL/GenBank/DDBJ databases">
        <title>Whole Genome Sequences of Colwellia marinimaniae MTCD1.</title>
        <authorList>
            <person name="Kusumoto H."/>
            <person name="Inoue M."/>
            <person name="Tanikawa K."/>
            <person name="Maeji H."/>
            <person name="Cameron J.H."/>
            <person name="Bartlett D.H."/>
        </authorList>
    </citation>
    <scope>NUCLEOTIDE SEQUENCE [LARGE SCALE GENOMIC DNA]</scope>
    <source>
        <strain evidence="7 8">MTCD1</strain>
    </source>
</reference>
<comment type="subcellular location">
    <subcellularLocation>
        <location evidence="1">Membrane</location>
        <topology evidence="1">Multi-pass membrane protein</topology>
    </subcellularLocation>
</comment>
<keyword evidence="3 5" id="KW-1133">Transmembrane helix</keyword>
<evidence type="ECO:0000256" key="2">
    <source>
        <dbReference type="ARBA" id="ARBA00022692"/>
    </source>
</evidence>
<evidence type="ECO:0000256" key="1">
    <source>
        <dbReference type="ARBA" id="ARBA00004141"/>
    </source>
</evidence>
<comment type="caution">
    <text evidence="7">The sequence shown here is derived from an EMBL/GenBank/DDBJ whole genome shotgun (WGS) entry which is preliminary data.</text>
</comment>
<evidence type="ECO:0000256" key="4">
    <source>
        <dbReference type="ARBA" id="ARBA00023136"/>
    </source>
</evidence>
<organism evidence="7 8">
    <name type="scientific">Colwellia marinimaniae</name>
    <dbReference type="NCBI Taxonomy" id="1513592"/>
    <lineage>
        <taxon>Bacteria</taxon>
        <taxon>Pseudomonadati</taxon>
        <taxon>Pseudomonadota</taxon>
        <taxon>Gammaproteobacteria</taxon>
        <taxon>Alteromonadales</taxon>
        <taxon>Colwelliaceae</taxon>
        <taxon>Colwellia</taxon>
    </lineage>
</organism>
<feature type="transmembrane region" description="Helical" evidence="5">
    <location>
        <begin position="166"/>
        <end position="187"/>
    </location>
</feature>